<dbReference type="SMART" id="SM00198">
    <property type="entry name" value="SCP"/>
    <property type="match status" value="1"/>
</dbReference>
<dbReference type="InterPro" id="IPR035940">
    <property type="entry name" value="CAP_sf"/>
</dbReference>
<sequence>MGVADPTVGEKMPDSELYFSDSDDYDTDDSIYDEEEDLGRQLKDILQNVGTGGDFSASYVNEVQQWRDEAAVACLDAHNEKRALHEDTNPLKLCNILTEQAQKAVDYLAQNDIFDHLDMFMDSPYQRSGENLYCSWGGNYNNADAYKKNGVNALTSWYKEIKNYDYATQKKIDPAGCAIGHFTQAVWAKTTKVGFGIAVSPKGKMFVLCRYFPAGNITNAGYFAANVKALASAPSAPPAAPQKSEEELKAERLARRECNREKRQAQKCAKMLAKEAAQKEKDAKEAEKAAAEFKADAVAPVSGSINLQAESFFQQISSGNWFVKMYSPYCPPCKQMAPDWETLADNLRAEGYLTNIGSLDCSKYSGALCEVISKTGLRYFPSLFIFKDGEKVGDHGMRSRSLESLTAAVKKAFPEDAPRPKAESTDAGAGCSAKNDPAPATCAPGDPSCNAIHNGFKENPLKDRVMTSSTLCEIKDKVGARYMRDGLIKWEHDDTVGYEKLQISRVKDIYMAVKLDVKKTRGQIYYKMKINDAININNVKPSIFVLSWTTNKTLGRGYVKYDEVDFVPGKWVWVRVGANANNSDPLYVEVDGEDTLSIQWNSWNNAEFRDMAWGGVAVVEDEKAPPAAKPEPSCDPSDPKCNAKDAKSANADCANGACALTGECDPNDPDCIEEAADAKSGVIRFKDVNKKPVIVLRKEHSPDVDAPILKIMRALDQYKVSIEVFWKPSYSRGWKTVASLNDEFPGATGYWWSIYESPNNSHINLTRDKPGKGGHKSTTTNKSLKFDDWNLIEFVQTKTSDNSYKQVWLINGEEVENHPIVGAGPKPWQGLVQARLRCISYAPATQMKVRNWVYSKL</sequence>
<reference evidence="4 5" key="1">
    <citation type="submission" date="2021-04" db="EMBL/GenBank/DDBJ databases">
        <authorList>
            <person name="Bliznina A."/>
        </authorList>
    </citation>
    <scope>NUCLEOTIDE SEQUENCE [LARGE SCALE GENOMIC DNA]</scope>
</reference>
<dbReference type="EMBL" id="OU015569">
    <property type="protein sequence ID" value="CAG5099876.1"/>
    <property type="molecule type" value="Genomic_DNA"/>
</dbReference>
<dbReference type="InterPro" id="IPR001283">
    <property type="entry name" value="CRISP-related"/>
</dbReference>
<accession>A0ABN7SRF3</accession>
<dbReference type="Pfam" id="PF00188">
    <property type="entry name" value="CAP"/>
    <property type="match status" value="1"/>
</dbReference>
<dbReference type="PANTHER" id="PTHR10334">
    <property type="entry name" value="CYSTEINE-RICH SECRETORY PROTEIN-RELATED"/>
    <property type="match status" value="1"/>
</dbReference>
<dbReference type="PRINTS" id="PR00837">
    <property type="entry name" value="V5TPXLIKE"/>
</dbReference>
<dbReference type="InterPro" id="IPR013766">
    <property type="entry name" value="Thioredoxin_domain"/>
</dbReference>
<evidence type="ECO:0000313" key="5">
    <source>
        <dbReference type="Proteomes" id="UP001158576"/>
    </source>
</evidence>
<dbReference type="PROSITE" id="PS00194">
    <property type="entry name" value="THIOREDOXIN_1"/>
    <property type="match status" value="1"/>
</dbReference>
<dbReference type="Proteomes" id="UP001158576">
    <property type="component" value="Chromosome XSR"/>
</dbReference>
<dbReference type="InterPro" id="IPR036249">
    <property type="entry name" value="Thioredoxin-like_sf"/>
</dbReference>
<keyword evidence="5" id="KW-1185">Reference proteome</keyword>
<evidence type="ECO:0000259" key="3">
    <source>
        <dbReference type="PROSITE" id="PS51352"/>
    </source>
</evidence>
<dbReference type="Gene3D" id="3.40.33.10">
    <property type="entry name" value="CAP"/>
    <property type="match status" value="1"/>
</dbReference>
<dbReference type="SUPFAM" id="SSF52833">
    <property type="entry name" value="Thioredoxin-like"/>
    <property type="match status" value="1"/>
</dbReference>
<dbReference type="InterPro" id="IPR034113">
    <property type="entry name" value="SCP_GAPR1-like"/>
</dbReference>
<protein>
    <submittedName>
        <fullName evidence="4">Oidioi.mRNA.OKI2018_I69.XSR.g16729.t1.cds</fullName>
    </submittedName>
</protein>
<dbReference type="InterPro" id="IPR017937">
    <property type="entry name" value="Thioredoxin_CS"/>
</dbReference>
<keyword evidence="1" id="KW-0175">Coiled coil</keyword>
<feature type="coiled-coil region" evidence="1">
    <location>
        <begin position="269"/>
        <end position="296"/>
    </location>
</feature>
<dbReference type="PROSITE" id="PS51352">
    <property type="entry name" value="THIOREDOXIN_2"/>
    <property type="match status" value="1"/>
</dbReference>
<dbReference type="CDD" id="cd05382">
    <property type="entry name" value="CAP_GAPR1-like"/>
    <property type="match status" value="1"/>
</dbReference>
<feature type="domain" description="Thioredoxin" evidence="3">
    <location>
        <begin position="284"/>
        <end position="414"/>
    </location>
</feature>
<evidence type="ECO:0000313" key="4">
    <source>
        <dbReference type="EMBL" id="CAG5099876.1"/>
    </source>
</evidence>
<organism evidence="4 5">
    <name type="scientific">Oikopleura dioica</name>
    <name type="common">Tunicate</name>
    <dbReference type="NCBI Taxonomy" id="34765"/>
    <lineage>
        <taxon>Eukaryota</taxon>
        <taxon>Metazoa</taxon>
        <taxon>Chordata</taxon>
        <taxon>Tunicata</taxon>
        <taxon>Appendicularia</taxon>
        <taxon>Copelata</taxon>
        <taxon>Oikopleuridae</taxon>
        <taxon>Oikopleura</taxon>
    </lineage>
</organism>
<dbReference type="Pfam" id="PF00085">
    <property type="entry name" value="Thioredoxin"/>
    <property type="match status" value="1"/>
</dbReference>
<dbReference type="Gene3D" id="3.40.30.10">
    <property type="entry name" value="Glutaredoxin"/>
    <property type="match status" value="1"/>
</dbReference>
<gene>
    <name evidence="4" type="ORF">OKIOD_LOCUS8287</name>
</gene>
<dbReference type="InterPro" id="IPR014044">
    <property type="entry name" value="CAP_dom"/>
</dbReference>
<evidence type="ECO:0000256" key="2">
    <source>
        <dbReference type="SAM" id="MobiDB-lite"/>
    </source>
</evidence>
<feature type="region of interest" description="Disordered" evidence="2">
    <location>
        <begin position="1"/>
        <end position="26"/>
    </location>
</feature>
<evidence type="ECO:0000256" key="1">
    <source>
        <dbReference type="SAM" id="Coils"/>
    </source>
</evidence>
<dbReference type="SUPFAM" id="SSF55797">
    <property type="entry name" value="PR-1-like"/>
    <property type="match status" value="1"/>
</dbReference>
<proteinExistence type="predicted"/>
<name>A0ABN7SRF3_OIKDI</name>